<evidence type="ECO:0000313" key="3">
    <source>
        <dbReference type="Proteomes" id="UP000824120"/>
    </source>
</evidence>
<feature type="compositionally biased region" description="Polar residues" evidence="1">
    <location>
        <begin position="61"/>
        <end position="83"/>
    </location>
</feature>
<accession>A0A9J5YEY8</accession>
<organism evidence="2 3">
    <name type="scientific">Solanum commersonii</name>
    <name type="common">Commerson's wild potato</name>
    <name type="synonym">Commerson's nightshade</name>
    <dbReference type="NCBI Taxonomy" id="4109"/>
    <lineage>
        <taxon>Eukaryota</taxon>
        <taxon>Viridiplantae</taxon>
        <taxon>Streptophyta</taxon>
        <taxon>Embryophyta</taxon>
        <taxon>Tracheophyta</taxon>
        <taxon>Spermatophyta</taxon>
        <taxon>Magnoliopsida</taxon>
        <taxon>eudicotyledons</taxon>
        <taxon>Gunneridae</taxon>
        <taxon>Pentapetalae</taxon>
        <taxon>asterids</taxon>
        <taxon>lamiids</taxon>
        <taxon>Solanales</taxon>
        <taxon>Solanaceae</taxon>
        <taxon>Solanoideae</taxon>
        <taxon>Solaneae</taxon>
        <taxon>Solanum</taxon>
    </lineage>
</organism>
<name>A0A9J5YEY8_SOLCO</name>
<feature type="region of interest" description="Disordered" evidence="1">
    <location>
        <begin position="56"/>
        <end position="94"/>
    </location>
</feature>
<gene>
    <name evidence="2" type="ORF">H5410_030031</name>
</gene>
<sequence length="123" mass="13929">MLTKSKKGSSSSKSNFPLVRMNTDKFTHVNETSFSRPDPIEIHSDTPIIPEEVYERHYDDTPTSLDLNSTEVSPQEDNPSVGTSRPPIVPTRGKTKVQRVLKSHLCNSCKLPFRKVPKHIKTR</sequence>
<dbReference type="EMBL" id="JACXVP010000006">
    <property type="protein sequence ID" value="KAG5598661.1"/>
    <property type="molecule type" value="Genomic_DNA"/>
</dbReference>
<dbReference type="Proteomes" id="UP000824120">
    <property type="component" value="Chromosome 6"/>
</dbReference>
<evidence type="ECO:0000256" key="1">
    <source>
        <dbReference type="SAM" id="MobiDB-lite"/>
    </source>
</evidence>
<keyword evidence="3" id="KW-1185">Reference proteome</keyword>
<comment type="caution">
    <text evidence="2">The sequence shown here is derived from an EMBL/GenBank/DDBJ whole genome shotgun (WGS) entry which is preliminary data.</text>
</comment>
<reference evidence="2 3" key="1">
    <citation type="submission" date="2020-09" db="EMBL/GenBank/DDBJ databases">
        <title>De no assembly of potato wild relative species, Solanum commersonii.</title>
        <authorList>
            <person name="Cho K."/>
        </authorList>
    </citation>
    <scope>NUCLEOTIDE SEQUENCE [LARGE SCALE GENOMIC DNA]</scope>
    <source>
        <strain evidence="2">LZ3.2</strain>
        <tissue evidence="2">Leaf</tissue>
    </source>
</reference>
<dbReference type="AlphaFoldDB" id="A0A9J5YEY8"/>
<protein>
    <submittedName>
        <fullName evidence="2">Uncharacterized protein</fullName>
    </submittedName>
</protein>
<evidence type="ECO:0000313" key="2">
    <source>
        <dbReference type="EMBL" id="KAG5598661.1"/>
    </source>
</evidence>
<proteinExistence type="predicted"/>